<sequence>MVRKIPGHGTRLSYYDFGRTTVQACQSDPRFSYCAYVPESYEEEGTQSYPLLVILHGTLRDNAAYREAFINLAERCQLILLAPLFPAGITAPGELNSYKFLRAGDLRYDEILLDMAAEMRAKYRISGPRMSLFGFSGGGHFAHRFLYAQPEALEAVSIGAPGIVTLLDDSYDFWAGTRDFAKHFGKPLNVPAMRDVAVQTVVGGDDTETWEIAVPRESRLWMPGADAMGANRIDRIKALGRSLEAQRIAVRCDVVPGVAHDYARVAPAVEDFFTHHFTRSRRGTVAETEMQP</sequence>
<dbReference type="InterPro" id="IPR050955">
    <property type="entry name" value="Plant_Biomass_Hydrol_Est"/>
</dbReference>
<evidence type="ECO:0000256" key="1">
    <source>
        <dbReference type="ARBA" id="ARBA00022729"/>
    </source>
</evidence>
<dbReference type="EMBL" id="JACTVA010000002">
    <property type="protein sequence ID" value="MBC9205505.1"/>
    <property type="molecule type" value="Genomic_DNA"/>
</dbReference>
<name>A0ABR7RG09_9PROT</name>
<accession>A0ABR7RG09</accession>
<keyword evidence="2 3" id="KW-0378">Hydrolase</keyword>
<comment type="caution">
    <text evidence="3">The sequence shown here is derived from an EMBL/GenBank/DDBJ whole genome shotgun (WGS) entry which is preliminary data.</text>
</comment>
<dbReference type="SUPFAM" id="SSF53474">
    <property type="entry name" value="alpha/beta-Hydrolases"/>
    <property type="match status" value="1"/>
</dbReference>
<keyword evidence="1" id="KW-0732">Signal</keyword>
<evidence type="ECO:0000256" key="2">
    <source>
        <dbReference type="ARBA" id="ARBA00022801"/>
    </source>
</evidence>
<protein>
    <submittedName>
        <fullName evidence="3">Alpha/beta hydrolase</fullName>
    </submittedName>
</protein>
<dbReference type="Proteomes" id="UP000626026">
    <property type="component" value="Unassembled WGS sequence"/>
</dbReference>
<dbReference type="PANTHER" id="PTHR43037:SF5">
    <property type="entry name" value="FERULOYL ESTERASE"/>
    <property type="match status" value="1"/>
</dbReference>
<organism evidence="3 4">
    <name type="scientific">Teichococcus aerophilus</name>
    <dbReference type="NCBI Taxonomy" id="1224513"/>
    <lineage>
        <taxon>Bacteria</taxon>
        <taxon>Pseudomonadati</taxon>
        <taxon>Pseudomonadota</taxon>
        <taxon>Alphaproteobacteria</taxon>
        <taxon>Acetobacterales</taxon>
        <taxon>Roseomonadaceae</taxon>
        <taxon>Roseomonas</taxon>
    </lineage>
</organism>
<dbReference type="Gene3D" id="3.40.50.1820">
    <property type="entry name" value="alpha/beta hydrolase"/>
    <property type="match status" value="1"/>
</dbReference>
<evidence type="ECO:0000313" key="3">
    <source>
        <dbReference type="EMBL" id="MBC9205505.1"/>
    </source>
</evidence>
<evidence type="ECO:0000313" key="4">
    <source>
        <dbReference type="Proteomes" id="UP000626026"/>
    </source>
</evidence>
<proteinExistence type="predicted"/>
<dbReference type="GO" id="GO:0016787">
    <property type="term" value="F:hydrolase activity"/>
    <property type="evidence" value="ECO:0007669"/>
    <property type="project" value="UniProtKB-KW"/>
</dbReference>
<keyword evidence="4" id="KW-1185">Reference proteome</keyword>
<dbReference type="RefSeq" id="WP_187782681.1">
    <property type="nucleotide sequence ID" value="NZ_JACTVA010000002.1"/>
</dbReference>
<dbReference type="InterPro" id="IPR029058">
    <property type="entry name" value="AB_hydrolase_fold"/>
</dbReference>
<dbReference type="PANTHER" id="PTHR43037">
    <property type="entry name" value="UNNAMED PRODUCT-RELATED"/>
    <property type="match status" value="1"/>
</dbReference>
<gene>
    <name evidence="3" type="ORF">IBL26_01550</name>
</gene>
<reference evidence="3 4" key="1">
    <citation type="journal article" date="2013" name="Int. J. Syst. Evol. Microbiol.">
        <title>Roseomonas aerophila sp. nov., isolated from air.</title>
        <authorList>
            <person name="Kim S.J."/>
            <person name="Weon H.Y."/>
            <person name="Ahn J.H."/>
            <person name="Hong S.B."/>
            <person name="Seok S.J."/>
            <person name="Whang K.S."/>
            <person name="Kwon S.W."/>
        </authorList>
    </citation>
    <scope>NUCLEOTIDE SEQUENCE [LARGE SCALE GENOMIC DNA]</scope>
    <source>
        <strain evidence="3 4">NBRC 108923</strain>
    </source>
</reference>